<dbReference type="PANTHER" id="PTHR35897:SF1">
    <property type="entry name" value="METHYLTRANSFERASE AUSD"/>
    <property type="match status" value="1"/>
</dbReference>
<proteinExistence type="inferred from homology"/>
<comment type="similarity">
    <text evidence="4">Belongs to the class I-like SAM-binding methyltransferase superfamily.</text>
</comment>
<sequence length="301" mass="33206">MTSSSYLTGNKKLPFDEALYTLEGACLAFYRNQTGITDEAELKRHLLSVTARAYDEYGYACLRTFMFTQMHVINLPMYQKVLELGRTRTGALFLDLACGLGNFVRKVVADGWPVENVIASDLNSGLWTYGHELFKSSADSFPAAFVLGDVFDPALIAAHAPFINKDPGLDSNPTPVELRSLTSLTPLQGRLSAIQTSLFFHLFTEAEQLIIAQRLASLLAPTPGAVIFGEHTGKPEAGLYPHTLCASVAMFCHSPASWTALWDGEVFEKGTVRVECGLDEMYSNGGREEGFSRLWWCVTRL</sequence>
<evidence type="ECO:0008006" key="7">
    <source>
        <dbReference type="Google" id="ProtNLM"/>
    </source>
</evidence>
<dbReference type="PANTHER" id="PTHR35897">
    <property type="entry name" value="METHYLTRANSFERASE AUSD"/>
    <property type="match status" value="1"/>
</dbReference>
<evidence type="ECO:0000256" key="2">
    <source>
        <dbReference type="ARBA" id="ARBA00022679"/>
    </source>
</evidence>
<evidence type="ECO:0000256" key="1">
    <source>
        <dbReference type="ARBA" id="ARBA00005179"/>
    </source>
</evidence>
<evidence type="ECO:0000313" key="6">
    <source>
        <dbReference type="Proteomes" id="UP000717328"/>
    </source>
</evidence>
<evidence type="ECO:0000256" key="3">
    <source>
        <dbReference type="ARBA" id="ARBA00022691"/>
    </source>
</evidence>
<dbReference type="AlphaFoldDB" id="A0A9P7GMP7"/>
<organism evidence="5 6">
    <name type="scientific">Sphagnurus paluster</name>
    <dbReference type="NCBI Taxonomy" id="117069"/>
    <lineage>
        <taxon>Eukaryota</taxon>
        <taxon>Fungi</taxon>
        <taxon>Dikarya</taxon>
        <taxon>Basidiomycota</taxon>
        <taxon>Agaricomycotina</taxon>
        <taxon>Agaricomycetes</taxon>
        <taxon>Agaricomycetidae</taxon>
        <taxon>Agaricales</taxon>
        <taxon>Tricholomatineae</taxon>
        <taxon>Lyophyllaceae</taxon>
        <taxon>Sphagnurus</taxon>
    </lineage>
</organism>
<comment type="pathway">
    <text evidence="1">Secondary metabolite biosynthesis.</text>
</comment>
<dbReference type="Proteomes" id="UP000717328">
    <property type="component" value="Unassembled WGS sequence"/>
</dbReference>
<name>A0A9P7GMP7_9AGAR</name>
<evidence type="ECO:0000313" key="5">
    <source>
        <dbReference type="EMBL" id="KAG5650140.1"/>
    </source>
</evidence>
<keyword evidence="2" id="KW-0808">Transferase</keyword>
<dbReference type="SUPFAM" id="SSF53335">
    <property type="entry name" value="S-adenosyl-L-methionine-dependent methyltransferases"/>
    <property type="match status" value="1"/>
</dbReference>
<reference evidence="5" key="1">
    <citation type="submission" date="2021-02" db="EMBL/GenBank/DDBJ databases">
        <authorList>
            <person name="Nieuwenhuis M."/>
            <person name="Van De Peppel L.J.J."/>
        </authorList>
    </citation>
    <scope>NUCLEOTIDE SEQUENCE</scope>
    <source>
        <strain evidence="5">D49</strain>
    </source>
</reference>
<dbReference type="Gene3D" id="3.40.50.150">
    <property type="entry name" value="Vaccinia Virus protein VP39"/>
    <property type="match status" value="1"/>
</dbReference>
<dbReference type="EMBL" id="JABCKI010000542">
    <property type="protein sequence ID" value="KAG5650140.1"/>
    <property type="molecule type" value="Genomic_DNA"/>
</dbReference>
<evidence type="ECO:0000256" key="4">
    <source>
        <dbReference type="ARBA" id="ARBA00038314"/>
    </source>
</evidence>
<keyword evidence="6" id="KW-1185">Reference proteome</keyword>
<dbReference type="OrthoDB" id="2094832at2759"/>
<keyword evidence="3" id="KW-0949">S-adenosyl-L-methionine</keyword>
<gene>
    <name evidence="5" type="ORF">H0H81_000555</name>
</gene>
<comment type="caution">
    <text evidence="5">The sequence shown here is derived from an EMBL/GenBank/DDBJ whole genome shotgun (WGS) entry which is preliminary data.</text>
</comment>
<accession>A0A9P7GMP7</accession>
<dbReference type="GO" id="GO:0016740">
    <property type="term" value="F:transferase activity"/>
    <property type="evidence" value="ECO:0007669"/>
    <property type="project" value="UniProtKB-KW"/>
</dbReference>
<dbReference type="InterPro" id="IPR051654">
    <property type="entry name" value="Meroterpenoid_MTases"/>
</dbReference>
<protein>
    <recommendedName>
        <fullName evidence="7">Methyltransferase domain-containing protein</fullName>
    </recommendedName>
</protein>
<dbReference type="InterPro" id="IPR029063">
    <property type="entry name" value="SAM-dependent_MTases_sf"/>
</dbReference>
<reference evidence="5" key="2">
    <citation type="submission" date="2021-10" db="EMBL/GenBank/DDBJ databases">
        <title>Phylogenomics reveals ancestral predisposition of the termite-cultivated fungus Termitomyces towards a domesticated lifestyle.</title>
        <authorList>
            <person name="Auxier B."/>
            <person name="Grum-Grzhimaylo A."/>
            <person name="Cardenas M.E."/>
            <person name="Lodge J.D."/>
            <person name="Laessoe T."/>
            <person name="Pedersen O."/>
            <person name="Smith M.E."/>
            <person name="Kuyper T.W."/>
            <person name="Franco-Molano E.A."/>
            <person name="Baroni T.J."/>
            <person name="Aanen D.K."/>
        </authorList>
    </citation>
    <scope>NUCLEOTIDE SEQUENCE</scope>
    <source>
        <strain evidence="5">D49</strain>
    </source>
</reference>